<feature type="region of interest" description="Disordered" evidence="1">
    <location>
        <begin position="65"/>
        <end position="98"/>
    </location>
</feature>
<evidence type="ECO:0000256" key="1">
    <source>
        <dbReference type="SAM" id="MobiDB-lite"/>
    </source>
</evidence>
<dbReference type="EMBL" id="WWEQ01000043">
    <property type="protein sequence ID" value="MYM20273.1"/>
    <property type="molecule type" value="Genomic_DNA"/>
</dbReference>
<name>A0A6N9H8H8_9MICO</name>
<reference evidence="2 3" key="1">
    <citation type="submission" date="2020-01" db="EMBL/GenBank/DDBJ databases">
        <authorList>
            <person name="Deng T."/>
        </authorList>
    </citation>
    <scope>NUCLEOTIDE SEQUENCE [LARGE SCALE GENOMIC DNA]</scope>
    <source>
        <strain evidence="2 3">5221</strain>
    </source>
</reference>
<sequence length="263" mass="27626">WARAAFALAGPRDREAEPPPEWVRRADELAPFFPAGLPDREEGRGLALLVALARRLHTAVRCADEASAAPGRTAQSDPAGLAAAGSTPGQSGAERILTPDPDAHIDLAVYSHYWLAPDVLLERVRAVAPGARMPLPVSAEALERLGAEIDPAEPIVLDGYAVEVDLAELGPEAGLIEIGVLLEEAVPGIVAAHAAGPQIAYRVRWQPLAQDLGEALDTADPAVRRMRAGAAERIEALAGAIMRATAGIALDHDGFLVSERQLG</sequence>
<protein>
    <submittedName>
        <fullName evidence="2">Uncharacterized protein</fullName>
    </submittedName>
</protein>
<organism evidence="2 3">
    <name type="scientific">Brevibacterium rongguiense</name>
    <dbReference type="NCBI Taxonomy" id="2695267"/>
    <lineage>
        <taxon>Bacteria</taxon>
        <taxon>Bacillati</taxon>
        <taxon>Actinomycetota</taxon>
        <taxon>Actinomycetes</taxon>
        <taxon>Micrococcales</taxon>
        <taxon>Brevibacteriaceae</taxon>
        <taxon>Brevibacterium</taxon>
    </lineage>
</organism>
<dbReference type="RefSeq" id="WP_160953695.1">
    <property type="nucleotide sequence ID" value="NZ_WWEQ01000043.1"/>
</dbReference>
<feature type="region of interest" description="Disordered" evidence="1">
    <location>
        <begin position="1"/>
        <end position="21"/>
    </location>
</feature>
<gene>
    <name evidence="2" type="ORF">GSY69_09925</name>
</gene>
<dbReference type="AlphaFoldDB" id="A0A6N9H8H8"/>
<evidence type="ECO:0000313" key="2">
    <source>
        <dbReference type="EMBL" id="MYM20273.1"/>
    </source>
</evidence>
<proteinExistence type="predicted"/>
<evidence type="ECO:0000313" key="3">
    <source>
        <dbReference type="Proteomes" id="UP000469215"/>
    </source>
</evidence>
<feature type="non-terminal residue" evidence="2">
    <location>
        <position position="1"/>
    </location>
</feature>
<feature type="compositionally biased region" description="Basic and acidic residues" evidence="1">
    <location>
        <begin position="11"/>
        <end position="21"/>
    </location>
</feature>
<keyword evidence="3" id="KW-1185">Reference proteome</keyword>
<dbReference type="Proteomes" id="UP000469215">
    <property type="component" value="Unassembled WGS sequence"/>
</dbReference>
<accession>A0A6N9H8H8</accession>
<comment type="caution">
    <text evidence="2">The sequence shown here is derived from an EMBL/GenBank/DDBJ whole genome shotgun (WGS) entry which is preliminary data.</text>
</comment>